<protein>
    <submittedName>
        <fullName evidence="2">Uncharacterized protein</fullName>
    </submittedName>
</protein>
<name>A0A242NTK4_9GAMM</name>
<evidence type="ECO:0000313" key="2">
    <source>
        <dbReference type="EMBL" id="OTQ49053.1"/>
    </source>
</evidence>
<sequence>MFICDKFSFIENKLLNNMDKLNIPKLKQRLFFLFLIGLILYWPIKFAKYHLFDLSYQEVLEFYWRTDGCSRLSNTKEYIMECPCDSFIQPDDHFTITDDGDLYFENKFYGKLILKEKPSFFHDTSEILSGGFMEIIRSDLGVVCYYDSI</sequence>
<keyword evidence="1" id="KW-0472">Membrane</keyword>
<keyword evidence="1" id="KW-1133">Transmembrane helix</keyword>
<organism evidence="2 3">
    <name type="scientific">Gilliamella apis</name>
    <dbReference type="NCBI Taxonomy" id="1970738"/>
    <lineage>
        <taxon>Bacteria</taxon>
        <taxon>Pseudomonadati</taxon>
        <taxon>Pseudomonadota</taxon>
        <taxon>Gammaproteobacteria</taxon>
        <taxon>Orbales</taxon>
        <taxon>Orbaceae</taxon>
        <taxon>Gilliamella</taxon>
    </lineage>
</organism>
<gene>
    <name evidence="2" type="ORF">B6D06_07805</name>
</gene>
<accession>A0A242NTK4</accession>
<keyword evidence="1" id="KW-0812">Transmembrane</keyword>
<reference evidence="2 3" key="1">
    <citation type="submission" date="2017-03" db="EMBL/GenBank/DDBJ databases">
        <title>Comparative genomics of honeybee gut symbionts reveal geographically distinct and subgroup specific antibiotic resistance.</title>
        <authorList>
            <person name="Ludvigsen J."/>
            <person name="Porcellato D."/>
            <person name="Labee-Lund T.M."/>
            <person name="Amdam G.V."/>
            <person name="Rudi K."/>
        </authorList>
    </citation>
    <scope>NUCLEOTIDE SEQUENCE [LARGE SCALE GENOMIC DNA]</scope>
    <source>
        <strain evidence="2 3">A-4-12</strain>
    </source>
</reference>
<dbReference type="Proteomes" id="UP000194968">
    <property type="component" value="Unassembled WGS sequence"/>
</dbReference>
<feature type="transmembrane region" description="Helical" evidence="1">
    <location>
        <begin position="26"/>
        <end position="44"/>
    </location>
</feature>
<evidence type="ECO:0000313" key="3">
    <source>
        <dbReference type="Proteomes" id="UP000194968"/>
    </source>
</evidence>
<proteinExistence type="predicted"/>
<comment type="caution">
    <text evidence="2">The sequence shown here is derived from an EMBL/GenBank/DDBJ whole genome shotgun (WGS) entry which is preliminary data.</text>
</comment>
<dbReference type="EMBL" id="NASK01000098">
    <property type="protein sequence ID" value="OTQ49053.1"/>
    <property type="molecule type" value="Genomic_DNA"/>
</dbReference>
<dbReference type="AlphaFoldDB" id="A0A242NTK4"/>
<evidence type="ECO:0000256" key="1">
    <source>
        <dbReference type="SAM" id="Phobius"/>
    </source>
</evidence>